<accession>A0ABX6M5V8</accession>
<evidence type="ECO:0000256" key="5">
    <source>
        <dbReference type="ARBA" id="ARBA00022989"/>
    </source>
</evidence>
<keyword evidence="2" id="KW-0328">Glycosyltransferase</keyword>
<dbReference type="Gene3D" id="3.90.550.10">
    <property type="entry name" value="Spore Coat Polysaccharide Biosynthesis Protein SpsA, Chain A"/>
    <property type="match status" value="1"/>
</dbReference>
<dbReference type="InterPro" id="IPR050256">
    <property type="entry name" value="Glycosyltransferase_2"/>
</dbReference>
<keyword evidence="4 7" id="KW-0812">Transmembrane</keyword>
<dbReference type="EMBL" id="CP051684">
    <property type="protein sequence ID" value="QJD89695.1"/>
    <property type="molecule type" value="Genomic_DNA"/>
</dbReference>
<organism evidence="9 10">
    <name type="scientific">Duganella dendranthematis</name>
    <dbReference type="NCBI Taxonomy" id="2728021"/>
    <lineage>
        <taxon>Bacteria</taxon>
        <taxon>Pseudomonadati</taxon>
        <taxon>Pseudomonadota</taxon>
        <taxon>Betaproteobacteria</taxon>
        <taxon>Burkholderiales</taxon>
        <taxon>Oxalobacteraceae</taxon>
        <taxon>Telluria group</taxon>
        <taxon>Duganella</taxon>
    </lineage>
</organism>
<evidence type="ECO:0000256" key="6">
    <source>
        <dbReference type="ARBA" id="ARBA00023136"/>
    </source>
</evidence>
<sequence length="376" mass="42395">MRQLRARNCRHPRPEYGVCVHQGGICRPERRATVAGRCRRHLYRSRLRLAVQTPAGRRIGEETVKKLVSLVAPFYNESGNVAEFFRRVAVVAAALPAYDIEVIAVNDGSRDNTWNELLAAHALYPRVQVIDLSRNFGKEAALTAGLDRAHGDAVVPIDSDLQHPPELLAEMLAQWEQGAEVVLAQRTDRVTDGRLQKLSAESFYRFHNKISNIRVPANVGDFRLMDKRVVMALRQLPENHRFMKGLFAWVGFRTVTIPYEHGERGAGTSSFNFWKLWNLALEGITSFSTAPLKIWTYIGLGTSAFALLYTLMIIIKTMIFGIDVPGYASLIVSVMFLGGVQLIGIGVLGEYIGRIYHEVKRRPVYLVREEHSRDQP</sequence>
<keyword evidence="5 7" id="KW-1133">Transmembrane helix</keyword>
<keyword evidence="10" id="KW-1185">Reference proteome</keyword>
<dbReference type="CDD" id="cd04187">
    <property type="entry name" value="DPM1_like_bac"/>
    <property type="match status" value="1"/>
</dbReference>
<feature type="domain" description="Glycosyltransferase 2-like" evidence="8">
    <location>
        <begin position="69"/>
        <end position="231"/>
    </location>
</feature>
<evidence type="ECO:0000256" key="2">
    <source>
        <dbReference type="ARBA" id="ARBA00022676"/>
    </source>
</evidence>
<evidence type="ECO:0000259" key="8">
    <source>
        <dbReference type="Pfam" id="PF00535"/>
    </source>
</evidence>
<dbReference type="InterPro" id="IPR029044">
    <property type="entry name" value="Nucleotide-diphossugar_trans"/>
</dbReference>
<evidence type="ECO:0000313" key="10">
    <source>
        <dbReference type="Proteomes" id="UP000503117"/>
    </source>
</evidence>
<keyword evidence="3" id="KW-0808">Transferase</keyword>
<dbReference type="SUPFAM" id="SSF53448">
    <property type="entry name" value="Nucleotide-diphospho-sugar transferases"/>
    <property type="match status" value="1"/>
</dbReference>
<proteinExistence type="predicted"/>
<evidence type="ECO:0000256" key="4">
    <source>
        <dbReference type="ARBA" id="ARBA00022692"/>
    </source>
</evidence>
<evidence type="ECO:0000313" key="9">
    <source>
        <dbReference type="EMBL" id="QJD89695.1"/>
    </source>
</evidence>
<evidence type="ECO:0000256" key="7">
    <source>
        <dbReference type="SAM" id="Phobius"/>
    </source>
</evidence>
<name>A0ABX6M5V8_9BURK</name>
<gene>
    <name evidence="9" type="ORF">HH213_06005</name>
</gene>
<feature type="transmembrane region" description="Helical" evidence="7">
    <location>
        <begin position="294"/>
        <end position="315"/>
    </location>
</feature>
<evidence type="ECO:0000256" key="1">
    <source>
        <dbReference type="ARBA" id="ARBA00004141"/>
    </source>
</evidence>
<dbReference type="Pfam" id="PF00535">
    <property type="entry name" value="Glycos_transf_2"/>
    <property type="match status" value="1"/>
</dbReference>
<evidence type="ECO:0000256" key="3">
    <source>
        <dbReference type="ARBA" id="ARBA00022679"/>
    </source>
</evidence>
<keyword evidence="6 7" id="KW-0472">Membrane</keyword>
<protein>
    <submittedName>
        <fullName evidence="9">Glycosyltransferase family 2 protein</fullName>
    </submittedName>
</protein>
<dbReference type="Proteomes" id="UP000503117">
    <property type="component" value="Chromosome"/>
</dbReference>
<comment type="subcellular location">
    <subcellularLocation>
        <location evidence="1">Membrane</location>
        <topology evidence="1">Multi-pass membrane protein</topology>
    </subcellularLocation>
</comment>
<dbReference type="InterPro" id="IPR001173">
    <property type="entry name" value="Glyco_trans_2-like"/>
</dbReference>
<feature type="transmembrane region" description="Helical" evidence="7">
    <location>
        <begin position="327"/>
        <end position="352"/>
    </location>
</feature>
<dbReference type="PANTHER" id="PTHR48090">
    <property type="entry name" value="UNDECAPRENYL-PHOSPHATE 4-DEOXY-4-FORMAMIDO-L-ARABINOSE TRANSFERASE-RELATED"/>
    <property type="match status" value="1"/>
</dbReference>
<dbReference type="PANTHER" id="PTHR48090:SF1">
    <property type="entry name" value="PROPHAGE BACTOPRENOL GLUCOSYL TRANSFERASE HOMOLOG"/>
    <property type="match status" value="1"/>
</dbReference>
<reference evidence="9 10" key="1">
    <citation type="submission" date="2020-04" db="EMBL/GenBank/DDBJ databases">
        <title>Genome sequencing of novel species.</title>
        <authorList>
            <person name="Heo J."/>
            <person name="Kim S.-J."/>
            <person name="Kim J.-S."/>
            <person name="Hong S.-B."/>
            <person name="Kwon S.-W."/>
        </authorList>
    </citation>
    <scope>NUCLEOTIDE SEQUENCE [LARGE SCALE GENOMIC DNA]</scope>
    <source>
        <strain evidence="9 10">AF9R3</strain>
    </source>
</reference>